<dbReference type="Proteomes" id="UP001396898">
    <property type="component" value="Unassembled WGS sequence"/>
</dbReference>
<proteinExistence type="predicted"/>
<evidence type="ECO:0000313" key="3">
    <source>
        <dbReference type="Proteomes" id="UP001396898"/>
    </source>
</evidence>
<comment type="caution">
    <text evidence="2">The sequence shown here is derived from an EMBL/GenBank/DDBJ whole genome shotgun (WGS) entry which is preliminary data.</text>
</comment>
<evidence type="ECO:0000313" key="2">
    <source>
        <dbReference type="EMBL" id="KAK8027636.1"/>
    </source>
</evidence>
<gene>
    <name evidence="2" type="ORF">PG991_004692</name>
</gene>
<feature type="region of interest" description="Disordered" evidence="1">
    <location>
        <begin position="30"/>
        <end position="60"/>
    </location>
</feature>
<organism evidence="2 3">
    <name type="scientific">Apiospora marii</name>
    <dbReference type="NCBI Taxonomy" id="335849"/>
    <lineage>
        <taxon>Eukaryota</taxon>
        <taxon>Fungi</taxon>
        <taxon>Dikarya</taxon>
        <taxon>Ascomycota</taxon>
        <taxon>Pezizomycotina</taxon>
        <taxon>Sordariomycetes</taxon>
        <taxon>Xylariomycetidae</taxon>
        <taxon>Amphisphaeriales</taxon>
        <taxon>Apiosporaceae</taxon>
        <taxon>Apiospora</taxon>
    </lineage>
</organism>
<feature type="compositionally biased region" description="Low complexity" evidence="1">
    <location>
        <begin position="30"/>
        <end position="40"/>
    </location>
</feature>
<protein>
    <submittedName>
        <fullName evidence="2">Uncharacterized protein</fullName>
    </submittedName>
</protein>
<dbReference type="EMBL" id="JAQQWI010000007">
    <property type="protein sequence ID" value="KAK8027636.1"/>
    <property type="molecule type" value="Genomic_DNA"/>
</dbReference>
<sequence length="230" mass="25288">MYAAARRQLDGNSTAQLGLKESDIIPQISTTTTTTTLTRRTPVRHRENADQGGSSGRRPWHPMILRAMQLGKASLTTNELACSETMDRSQQHEGPITHAGLEMITQRRKMAAEHRGIAIGVPQSPRVQEFKTTGFYRVCAQGVPAHEVCFLLLLTAAIVAIQLAASANKTYDALPVLIPKEQLIGAGGARCQFVSSCLYFYIAKPAAYPRINRKPMLACSYDRHTYMGIS</sequence>
<reference evidence="2 3" key="1">
    <citation type="submission" date="2023-01" db="EMBL/GenBank/DDBJ databases">
        <title>Analysis of 21 Apiospora genomes using comparative genomics revels a genus with tremendous synthesis potential of carbohydrate active enzymes and secondary metabolites.</title>
        <authorList>
            <person name="Sorensen T."/>
        </authorList>
    </citation>
    <scope>NUCLEOTIDE SEQUENCE [LARGE SCALE GENOMIC DNA]</scope>
    <source>
        <strain evidence="2 3">CBS 20057</strain>
    </source>
</reference>
<name>A0ABR1S759_9PEZI</name>
<keyword evidence="3" id="KW-1185">Reference proteome</keyword>
<evidence type="ECO:0000256" key="1">
    <source>
        <dbReference type="SAM" id="MobiDB-lite"/>
    </source>
</evidence>
<accession>A0ABR1S759</accession>